<comment type="cofactor">
    <cofactor evidence="9">
        <name>[4Fe-4S] cluster</name>
        <dbReference type="ChEBI" id="CHEBI:49883"/>
    </cofactor>
    <text evidence="9">Binds 2 [4Fe-4S] clusters. Binds 1 [4Fe-4S] cluster coordinated with 3 cysteines and an exchangeable S-adenosyl-L-methionine.</text>
</comment>
<evidence type="ECO:0000313" key="13">
    <source>
        <dbReference type="EMBL" id="MBB6496709.1"/>
    </source>
</evidence>
<dbReference type="InterPro" id="IPR058240">
    <property type="entry name" value="rSAM_sf"/>
</dbReference>
<evidence type="ECO:0000256" key="3">
    <source>
        <dbReference type="ARBA" id="ARBA00022694"/>
    </source>
</evidence>
<dbReference type="EC" id="4.1.3.44" evidence="9"/>
<dbReference type="RefSeq" id="WP_104838223.1">
    <property type="nucleotide sequence ID" value="NZ_CP026606.1"/>
</dbReference>
<evidence type="ECO:0000313" key="12">
    <source>
        <dbReference type="EMBL" id="MBA2863286.1"/>
    </source>
</evidence>
<dbReference type="InterPro" id="IPR013917">
    <property type="entry name" value="tRNA_wybutosine-synth"/>
</dbReference>
<feature type="binding site" evidence="9">
    <location>
        <position position="39"/>
    </location>
    <ligand>
        <name>[4Fe-4S] cluster</name>
        <dbReference type="ChEBI" id="CHEBI:49883"/>
        <label>1</label>
    </ligand>
</feature>
<feature type="binding site" evidence="9">
    <location>
        <position position="52"/>
    </location>
    <ligand>
        <name>[4Fe-4S] cluster</name>
        <dbReference type="ChEBI" id="CHEBI:49883"/>
        <label>1</label>
    </ligand>
</feature>
<dbReference type="Proteomes" id="UP000590564">
    <property type="component" value="Unassembled WGS sequence"/>
</dbReference>
<keyword evidence="6 9" id="KW-0411">Iron-sulfur</keyword>
<dbReference type="EMBL" id="JACDUO010000001">
    <property type="protein sequence ID" value="MBA2863286.1"/>
    <property type="molecule type" value="Genomic_DNA"/>
</dbReference>
<dbReference type="GO" id="GO:0046872">
    <property type="term" value="F:metal ion binding"/>
    <property type="evidence" value="ECO:0007669"/>
    <property type="project" value="UniProtKB-KW"/>
</dbReference>
<comment type="subunit">
    <text evidence="9">Monomer.</text>
</comment>
<dbReference type="EMBL" id="JACHED010000001">
    <property type="protein sequence ID" value="MBB6496709.1"/>
    <property type="molecule type" value="Genomic_DNA"/>
</dbReference>
<evidence type="ECO:0000256" key="9">
    <source>
        <dbReference type="HAMAP-Rule" id="MF_01921"/>
    </source>
</evidence>
<dbReference type="SUPFAM" id="SSF102114">
    <property type="entry name" value="Radical SAM enzymes"/>
    <property type="match status" value="1"/>
</dbReference>
<dbReference type="AlphaFoldDB" id="A0A2L1CBP2"/>
<keyword evidence="5 9" id="KW-0408">Iron</keyword>
<evidence type="ECO:0000256" key="2">
    <source>
        <dbReference type="ARBA" id="ARBA00022691"/>
    </source>
</evidence>
<sequence>MIPEQIHNILRKQRYQIKEHSGVKLCGWVRKSFLEGKECYKSKFYGINTHRCVQSTPSVAWCQQSCIFCWRVLPKDLGLDSFESPKWKEPETVAEDILAMHKTVITGYKGILDRIGEEKYLEATKPKHVALSLSGEPTMYPYLDELIEVFHKKGMSTFLVSNGILTDVIEKVNPTQLYISLDAYDLESYKKICGGTKEDWDSILNTLDILESKKRTCIRTTVIRNINDNILKFKELFERANSNFIELKSYMNVGYSRKRLNLDDMVKQVELLEMGKILGENSIFEIEDDSPESRVVLLTNKNRKINPKIDFGF</sequence>
<dbReference type="SFLD" id="SFLDS00029">
    <property type="entry name" value="Radical_SAM"/>
    <property type="match status" value="1"/>
</dbReference>
<comment type="function">
    <text evidence="9">Component of the wyosine derivatives biosynthesis pathway that catalyzes the condensation of N-methylguanine with 2 carbon atoms from pyruvate to form the tricyclic 4-demethylwyosine (imG-14) on guanosine-37 of tRNA(Phe).</text>
</comment>
<dbReference type="Gene3D" id="3.20.20.70">
    <property type="entry name" value="Aldolase class I"/>
    <property type="match status" value="1"/>
</dbReference>
<evidence type="ECO:0000256" key="7">
    <source>
        <dbReference type="ARBA" id="ARBA00023239"/>
    </source>
</evidence>
<evidence type="ECO:0000313" key="11">
    <source>
        <dbReference type="EMBL" id="AVB76777.1"/>
    </source>
</evidence>
<evidence type="ECO:0000256" key="1">
    <source>
        <dbReference type="ARBA" id="ARBA00022485"/>
    </source>
</evidence>
<comment type="similarity">
    <text evidence="9">Belongs to the TYW1 family.</text>
</comment>
<dbReference type="InterPro" id="IPR034556">
    <property type="entry name" value="tRNA_wybutosine-synthase"/>
</dbReference>
<evidence type="ECO:0000259" key="10">
    <source>
        <dbReference type="PROSITE" id="PS51918"/>
    </source>
</evidence>
<dbReference type="InterPro" id="IPR023993">
    <property type="entry name" value="TYW1_archaea"/>
</dbReference>
<keyword evidence="9" id="KW-0963">Cytoplasm</keyword>
<protein>
    <recommendedName>
        <fullName evidence="9">S-adenosyl-L-methionine-dependent tRNA 4-demethylwyosine synthase</fullName>
        <ecNumber evidence="9">4.1.3.44</ecNumber>
    </recommendedName>
    <alternativeName>
        <fullName evidence="9">tRNA wyosine derivatives biosynthesis protein Taw1</fullName>
    </alternativeName>
</protein>
<dbReference type="PROSITE" id="PS51918">
    <property type="entry name" value="RADICAL_SAM"/>
    <property type="match status" value="1"/>
</dbReference>
<dbReference type="GO" id="GO:0008033">
    <property type="term" value="P:tRNA processing"/>
    <property type="evidence" value="ECO:0007669"/>
    <property type="project" value="UniProtKB-UniRule"/>
</dbReference>
<keyword evidence="2 9" id="KW-0949">S-adenosyl-L-methionine</keyword>
<dbReference type="PANTHER" id="PTHR13930:SF0">
    <property type="entry name" value="S-ADENOSYL-L-METHIONINE-DEPENDENT TRNA 4-DEMETHYLWYOSINE SYNTHASE TYW1-RELATED"/>
    <property type="match status" value="1"/>
</dbReference>
<evidence type="ECO:0000313" key="15">
    <source>
        <dbReference type="Proteomes" id="UP000567099"/>
    </source>
</evidence>
<keyword evidence="1 9" id="KW-0004">4Fe-4S</keyword>
<dbReference type="Proteomes" id="UP000567099">
    <property type="component" value="Unassembled WGS sequence"/>
</dbReference>
<reference evidence="14" key="1">
    <citation type="journal article" date="2018" name="Genome Announc.">
        <title>Complete Genome Sequence of the Methanococcus maripaludis Type Strain JJ (DSM 2067), a Model for Selenoprotein Synthesis in Archaea.</title>
        <authorList>
            <person name="Poehlein A."/>
            <person name="Heym D."/>
            <person name="Quitzke V."/>
            <person name="Fersch J."/>
            <person name="Daniel R."/>
            <person name="Rother M."/>
        </authorList>
    </citation>
    <scope>NUCLEOTIDE SEQUENCE [LARGE SCALE GENOMIC DNA]</scope>
    <source>
        <strain evidence="14">DSM 2067</strain>
    </source>
</reference>
<dbReference type="Pfam" id="PF04055">
    <property type="entry name" value="Radical_SAM"/>
    <property type="match status" value="1"/>
</dbReference>
<dbReference type="GO" id="GO:0051539">
    <property type="term" value="F:4 iron, 4 sulfur cluster binding"/>
    <property type="evidence" value="ECO:0007669"/>
    <property type="project" value="UniProtKB-UniRule"/>
</dbReference>
<organism evidence="11 14">
    <name type="scientific">Methanococcus maripaludis</name>
    <name type="common">Methanococcus deltae</name>
    <dbReference type="NCBI Taxonomy" id="39152"/>
    <lineage>
        <taxon>Archaea</taxon>
        <taxon>Methanobacteriati</taxon>
        <taxon>Methanobacteriota</taxon>
        <taxon>Methanomada group</taxon>
        <taxon>Methanococci</taxon>
        <taxon>Methanococcales</taxon>
        <taxon>Methanococcaceae</taxon>
        <taxon>Methanococcus</taxon>
    </lineage>
</organism>
<feature type="binding site" evidence="9">
    <location>
        <position position="69"/>
    </location>
    <ligand>
        <name>[4Fe-4S] cluster</name>
        <dbReference type="ChEBI" id="CHEBI:49883"/>
        <label>2</label>
        <note>4Fe-4S-S-AdoMet</note>
    </ligand>
</feature>
<feature type="binding site" evidence="9">
    <location>
        <position position="62"/>
    </location>
    <ligand>
        <name>[4Fe-4S] cluster</name>
        <dbReference type="ChEBI" id="CHEBI:49883"/>
        <label>2</label>
        <note>4Fe-4S-S-AdoMet</note>
    </ligand>
</feature>
<dbReference type="CDD" id="cd01335">
    <property type="entry name" value="Radical_SAM"/>
    <property type="match status" value="1"/>
</dbReference>
<proteinExistence type="inferred from homology"/>
<dbReference type="KEGG" id="mmad:MMJJ_13990"/>
<feature type="binding site" evidence="9">
    <location>
        <position position="26"/>
    </location>
    <ligand>
        <name>[4Fe-4S] cluster</name>
        <dbReference type="ChEBI" id="CHEBI:49883"/>
        <label>1</label>
    </ligand>
</feature>
<keyword evidence="7 9" id="KW-0456">Lyase</keyword>
<dbReference type="SFLD" id="SFLDF00284">
    <property type="entry name" value="tRNA_wybutosine-synthesizing"/>
    <property type="match status" value="1"/>
</dbReference>
<name>A0A2L1CBP2_METMI</name>
<comment type="subcellular location">
    <subcellularLocation>
        <location evidence="9">Cytoplasm</location>
    </subcellularLocation>
</comment>
<comment type="catalytic activity">
    <reaction evidence="8 9">
        <text>N(1)-methylguanosine(37) in tRNA(Phe) + pyruvate + S-adenosyl-L-methionine = 4-demethylwyosine(37) in tRNA(Phe) + 5'-deoxyadenosine + L-methionine + CO2 + H2O</text>
        <dbReference type="Rhea" id="RHEA:36347"/>
        <dbReference type="Rhea" id="RHEA-COMP:10164"/>
        <dbReference type="Rhea" id="RHEA-COMP:10165"/>
        <dbReference type="ChEBI" id="CHEBI:15361"/>
        <dbReference type="ChEBI" id="CHEBI:15377"/>
        <dbReference type="ChEBI" id="CHEBI:16526"/>
        <dbReference type="ChEBI" id="CHEBI:17319"/>
        <dbReference type="ChEBI" id="CHEBI:57844"/>
        <dbReference type="ChEBI" id="CHEBI:59789"/>
        <dbReference type="ChEBI" id="CHEBI:64315"/>
        <dbReference type="ChEBI" id="CHEBI:73542"/>
        <dbReference type="EC" id="4.1.3.44"/>
    </reaction>
</comment>
<evidence type="ECO:0000256" key="8">
    <source>
        <dbReference type="ARBA" id="ARBA00049466"/>
    </source>
</evidence>
<evidence type="ECO:0000313" key="14">
    <source>
        <dbReference type="Proteomes" id="UP000239462"/>
    </source>
</evidence>
<gene>
    <name evidence="9" type="primary">taw1</name>
    <name evidence="12" type="ORF">HNP94_000286</name>
    <name evidence="13" type="ORF">HNP96_000730</name>
    <name evidence="11" type="ORF">MMJJ_13990</name>
</gene>
<keyword evidence="4 9" id="KW-0479">Metal-binding</keyword>
<dbReference type="PANTHER" id="PTHR13930">
    <property type="entry name" value="S-ADENOSYL-L-METHIONINE-DEPENDENT TRNA 4-DEMETHYLWYOSINE SYNTHASE"/>
    <property type="match status" value="1"/>
</dbReference>
<feature type="domain" description="Radical SAM core" evidence="10">
    <location>
        <begin position="45"/>
        <end position="292"/>
    </location>
</feature>
<dbReference type="HAMAP" id="MF_01921">
    <property type="entry name" value="TYW1_archaea"/>
    <property type="match status" value="1"/>
</dbReference>
<dbReference type="GeneID" id="36102485"/>
<reference evidence="13 16" key="3">
    <citation type="submission" date="2020-08" db="EMBL/GenBank/DDBJ databases">
        <title>Genomic Encyclopedia of Type Strains, Phase IV (KMG-V): Genome sequencing to study the core and pangenomes of soil and plant-associated prokaryotes.</title>
        <authorList>
            <person name="Whitman W."/>
        </authorList>
    </citation>
    <scope>NUCLEOTIDE SEQUENCE [LARGE SCALE GENOMIC DNA]</scope>
    <source>
        <strain evidence="12 15">C13</strain>
        <strain evidence="13 16">D1</strain>
    </source>
</reference>
<dbReference type="Proteomes" id="UP000239462">
    <property type="component" value="Chromosome"/>
</dbReference>
<keyword evidence="3 9" id="KW-0819">tRNA processing</keyword>
<dbReference type="SFLD" id="SFLDG01071">
    <property type="entry name" value="tRNA_wybutosine-synthesizing"/>
    <property type="match status" value="1"/>
</dbReference>
<dbReference type="EMBL" id="CP026606">
    <property type="protein sequence ID" value="AVB76777.1"/>
    <property type="molecule type" value="Genomic_DNA"/>
</dbReference>
<dbReference type="InterPro" id="IPR013785">
    <property type="entry name" value="Aldolase_TIM"/>
</dbReference>
<feature type="binding site" evidence="9">
    <location>
        <position position="66"/>
    </location>
    <ligand>
        <name>[4Fe-4S] cluster</name>
        <dbReference type="ChEBI" id="CHEBI:49883"/>
        <label>2</label>
        <note>4Fe-4S-S-AdoMet</note>
    </ligand>
</feature>
<dbReference type="InterPro" id="IPR007197">
    <property type="entry name" value="rSAM"/>
</dbReference>
<evidence type="ECO:0000256" key="6">
    <source>
        <dbReference type="ARBA" id="ARBA00023014"/>
    </source>
</evidence>
<accession>A0A2L1CBP2</accession>
<dbReference type="Pfam" id="PF08608">
    <property type="entry name" value="Wyosine_form"/>
    <property type="match status" value="1"/>
</dbReference>
<dbReference type="NCBIfam" id="TIGR03972">
    <property type="entry name" value="rSAM_TYW1"/>
    <property type="match status" value="1"/>
</dbReference>
<evidence type="ECO:0000256" key="4">
    <source>
        <dbReference type="ARBA" id="ARBA00022723"/>
    </source>
</evidence>
<evidence type="ECO:0000313" key="16">
    <source>
        <dbReference type="Proteomes" id="UP000590564"/>
    </source>
</evidence>
<evidence type="ECO:0000256" key="5">
    <source>
        <dbReference type="ARBA" id="ARBA00023004"/>
    </source>
</evidence>
<reference evidence="11" key="2">
    <citation type="submission" date="2018-02" db="EMBL/GenBank/DDBJ databases">
        <title>Complete genome sequence of the Methanococcus maripaludis type strain JJ (DSM 2067), a model for selenoprotein synthesis in Archaea.</title>
        <authorList>
            <person name="Poehlein A."/>
            <person name="Heym D."/>
            <person name="Quitzke V."/>
            <person name="Fersch J."/>
            <person name="Daniel R."/>
            <person name="Rother M."/>
        </authorList>
    </citation>
    <scope>NUCLEOTIDE SEQUENCE [LARGE SCALE GENOMIC DNA]</scope>
    <source>
        <strain evidence="11">DSM 2067</strain>
    </source>
</reference>
<dbReference type="GO" id="GO:0102521">
    <property type="term" value="F:tRNA-4-demethylwyosine synthase activity"/>
    <property type="evidence" value="ECO:0007669"/>
    <property type="project" value="UniProtKB-EC"/>
</dbReference>
<dbReference type="GO" id="GO:0005737">
    <property type="term" value="C:cytoplasm"/>
    <property type="evidence" value="ECO:0007669"/>
    <property type="project" value="UniProtKB-SubCell"/>
</dbReference>